<dbReference type="InterPro" id="IPR036322">
    <property type="entry name" value="WD40_repeat_dom_sf"/>
</dbReference>
<dbReference type="PROSITE" id="PS50294">
    <property type="entry name" value="WD_REPEATS_REGION"/>
    <property type="match status" value="2"/>
</dbReference>
<feature type="repeat" description="WD" evidence="3">
    <location>
        <begin position="316"/>
        <end position="353"/>
    </location>
</feature>
<protein>
    <submittedName>
        <fullName evidence="4">WD40 repeat-like protein</fullName>
    </submittedName>
</protein>
<evidence type="ECO:0000256" key="2">
    <source>
        <dbReference type="ARBA" id="ARBA00022737"/>
    </source>
</evidence>
<evidence type="ECO:0000313" key="5">
    <source>
        <dbReference type="Proteomes" id="UP000007264"/>
    </source>
</evidence>
<name>I0YUX2_COCSC</name>
<accession>I0YUX2</accession>
<dbReference type="OrthoDB" id="7668193at2759"/>
<dbReference type="SUPFAM" id="SSF50978">
    <property type="entry name" value="WD40 repeat-like"/>
    <property type="match status" value="1"/>
</dbReference>
<dbReference type="GeneID" id="17040177"/>
<dbReference type="RefSeq" id="XP_005646735.1">
    <property type="nucleotide sequence ID" value="XM_005646678.1"/>
</dbReference>
<reference evidence="4 5" key="1">
    <citation type="journal article" date="2012" name="Genome Biol.">
        <title>The genome of the polar eukaryotic microalga coccomyxa subellipsoidea reveals traits of cold adaptation.</title>
        <authorList>
            <person name="Blanc G."/>
            <person name="Agarkova I."/>
            <person name="Grimwood J."/>
            <person name="Kuo A."/>
            <person name="Brueggeman A."/>
            <person name="Dunigan D."/>
            <person name="Gurnon J."/>
            <person name="Ladunga I."/>
            <person name="Lindquist E."/>
            <person name="Lucas S."/>
            <person name="Pangilinan J."/>
            <person name="Proschold T."/>
            <person name="Salamov A."/>
            <person name="Schmutz J."/>
            <person name="Weeks D."/>
            <person name="Yamada T."/>
            <person name="Claverie J.M."/>
            <person name="Grigoriev I."/>
            <person name="Van Etten J."/>
            <person name="Lomsadze A."/>
            <person name="Borodovsky M."/>
        </authorList>
    </citation>
    <scope>NUCLEOTIDE SEQUENCE [LARGE SCALE GENOMIC DNA]</scope>
    <source>
        <strain evidence="4 5">C-169</strain>
    </source>
</reference>
<dbReference type="PROSITE" id="PS50082">
    <property type="entry name" value="WD_REPEATS_2"/>
    <property type="match status" value="2"/>
</dbReference>
<keyword evidence="5" id="KW-1185">Reference proteome</keyword>
<dbReference type="Gene3D" id="2.130.10.10">
    <property type="entry name" value="YVTN repeat-like/Quinoprotein amine dehydrogenase"/>
    <property type="match status" value="2"/>
</dbReference>
<dbReference type="InterPro" id="IPR015943">
    <property type="entry name" value="WD40/YVTN_repeat-like_dom_sf"/>
</dbReference>
<dbReference type="KEGG" id="csl:COCSUDRAFT_16770"/>
<feature type="repeat" description="WD" evidence="3">
    <location>
        <begin position="17"/>
        <end position="58"/>
    </location>
</feature>
<evidence type="ECO:0000313" key="4">
    <source>
        <dbReference type="EMBL" id="EIE22191.1"/>
    </source>
</evidence>
<organism evidence="4 5">
    <name type="scientific">Coccomyxa subellipsoidea (strain C-169)</name>
    <name type="common">Green microalga</name>
    <dbReference type="NCBI Taxonomy" id="574566"/>
    <lineage>
        <taxon>Eukaryota</taxon>
        <taxon>Viridiplantae</taxon>
        <taxon>Chlorophyta</taxon>
        <taxon>core chlorophytes</taxon>
        <taxon>Trebouxiophyceae</taxon>
        <taxon>Trebouxiophyceae incertae sedis</taxon>
        <taxon>Coccomyxaceae</taxon>
        <taxon>Coccomyxa</taxon>
        <taxon>Coccomyxa subellipsoidea</taxon>
    </lineage>
</organism>
<dbReference type="SMART" id="SM00320">
    <property type="entry name" value="WD40"/>
    <property type="match status" value="6"/>
</dbReference>
<comment type="caution">
    <text evidence="4">The sequence shown here is derived from an EMBL/GenBank/DDBJ whole genome shotgun (WGS) entry which is preliminary data.</text>
</comment>
<dbReference type="AlphaFoldDB" id="I0YUX2"/>
<keyword evidence="1 3" id="KW-0853">WD repeat</keyword>
<proteinExistence type="predicted"/>
<dbReference type="STRING" id="574566.I0YUX2"/>
<dbReference type="PANTHER" id="PTHR19854:SF1">
    <property type="entry name" value="GUANINE NUCLEOTIDE-BINDING PROTEIN SUBUNIT BETA-LIKE PROTEIN 1"/>
    <property type="match status" value="1"/>
</dbReference>
<sequence>MALQRQPRPSPDPEYVLRGHRTDVQALLFHPEMDLLYSGDAEGGLVVWDLQQRRPVSSQRLHPANAGVLSLAWLGKNLLSQGRDGTIKGWAVAEDGSCSRDPSLELQTNSYNFCRCSVISYEIDDKPGNGKAILLRESEDGKPGTDESERWLVGVAGSDPATVELWEVMGLVRAHFLAHREDAKMGMCMALQLFVRPETGTLHAAAGYEDGTVAVWDAAQPDSPILHSRMHAEPVMALVMEPSGKWGVSGSAEDKLAIFSIDWAQLELREEEAVPLKKPGVAAVALRHDGKIFAVAGWDGRVRLYRCDTRKPLAVLQYHRSGVQDVRFDERSKRLASGSKDGSIAMWSVYTDT</sequence>
<keyword evidence="2" id="KW-0677">Repeat</keyword>
<evidence type="ECO:0000256" key="1">
    <source>
        <dbReference type="ARBA" id="ARBA00022574"/>
    </source>
</evidence>
<dbReference type="InterPro" id="IPR001680">
    <property type="entry name" value="WD40_rpt"/>
</dbReference>
<dbReference type="Proteomes" id="UP000007264">
    <property type="component" value="Unassembled WGS sequence"/>
</dbReference>
<evidence type="ECO:0000256" key="3">
    <source>
        <dbReference type="PROSITE-ProRule" id="PRU00221"/>
    </source>
</evidence>
<dbReference type="Pfam" id="PF00400">
    <property type="entry name" value="WD40"/>
    <property type="match status" value="3"/>
</dbReference>
<dbReference type="EMBL" id="AGSI01000010">
    <property type="protein sequence ID" value="EIE22191.1"/>
    <property type="molecule type" value="Genomic_DNA"/>
</dbReference>
<dbReference type="PANTHER" id="PTHR19854">
    <property type="entry name" value="TRANSDUCIN BETA-LIKE 3"/>
    <property type="match status" value="1"/>
</dbReference>
<gene>
    <name evidence="4" type="ORF">COCSUDRAFT_16770</name>
</gene>
<dbReference type="eggNOG" id="KOG0322">
    <property type="taxonomic scope" value="Eukaryota"/>
</dbReference>